<keyword evidence="1" id="KW-1185">Reference proteome</keyword>
<organism evidence="1 2">
    <name type="scientific">Nicotiana tabacum</name>
    <name type="common">Common tobacco</name>
    <dbReference type="NCBI Taxonomy" id="4097"/>
    <lineage>
        <taxon>Eukaryota</taxon>
        <taxon>Viridiplantae</taxon>
        <taxon>Streptophyta</taxon>
        <taxon>Embryophyta</taxon>
        <taxon>Tracheophyta</taxon>
        <taxon>Spermatophyta</taxon>
        <taxon>Magnoliopsida</taxon>
        <taxon>eudicotyledons</taxon>
        <taxon>Gunneridae</taxon>
        <taxon>Pentapetalae</taxon>
        <taxon>asterids</taxon>
        <taxon>lamiids</taxon>
        <taxon>Solanales</taxon>
        <taxon>Solanaceae</taxon>
        <taxon>Nicotianoideae</taxon>
        <taxon>Nicotianeae</taxon>
        <taxon>Nicotiana</taxon>
    </lineage>
</organism>
<dbReference type="RefSeq" id="XP_075101120.1">
    <property type="nucleotide sequence ID" value="XM_075245019.1"/>
</dbReference>
<reference evidence="1" key="1">
    <citation type="journal article" date="2014" name="Nat. Commun.">
        <title>The tobacco genome sequence and its comparison with those of tomato and potato.</title>
        <authorList>
            <person name="Sierro N."/>
            <person name="Battey J.N."/>
            <person name="Ouadi S."/>
            <person name="Bakaher N."/>
            <person name="Bovet L."/>
            <person name="Willig A."/>
            <person name="Goepfert S."/>
            <person name="Peitsch M.C."/>
            <person name="Ivanov N.V."/>
        </authorList>
    </citation>
    <scope>NUCLEOTIDE SEQUENCE [LARGE SCALE GENOMIC DNA]</scope>
</reference>
<protein>
    <submittedName>
        <fullName evidence="2">Uncharacterized protein LOC142176753</fullName>
    </submittedName>
</protein>
<accession>A0AC58TV89</accession>
<proteinExistence type="predicted"/>
<evidence type="ECO:0000313" key="1">
    <source>
        <dbReference type="Proteomes" id="UP000790787"/>
    </source>
</evidence>
<evidence type="ECO:0000313" key="2">
    <source>
        <dbReference type="RefSeq" id="XP_075101120.1"/>
    </source>
</evidence>
<sequence length="187" mass="21459">MLQNLKDNLVQAQARMKFYADQNRTNRSLNEGDLVYLKLQPYRQASMAMRKNLKLCAKYYGPYTVLKKVGLVAYQLDLPHGSQIHPVFHISQLKRRVGPAIVPNQQPLVCDSDGRVLVQPLAILKRRMVKFNNAATVKVLVQWTNLSEEEATWEDWGYIKVFGILDREVEKLFDVITTNGKEGNNLV</sequence>
<reference evidence="2" key="2">
    <citation type="submission" date="2025-08" db="UniProtKB">
        <authorList>
            <consortium name="RefSeq"/>
        </authorList>
    </citation>
    <scope>IDENTIFICATION</scope>
    <source>
        <tissue evidence="2">Leaf</tissue>
    </source>
</reference>
<name>A0AC58TV89_TOBAC</name>
<gene>
    <name evidence="2" type="primary">LOC142176753</name>
</gene>
<dbReference type="Proteomes" id="UP000790787">
    <property type="component" value="Chromosome 3"/>
</dbReference>